<dbReference type="EMBL" id="CM029037">
    <property type="protein sequence ID" value="KAG2660398.1"/>
    <property type="molecule type" value="Genomic_DNA"/>
</dbReference>
<dbReference type="AlphaFoldDB" id="A0A8T0XYT5"/>
<keyword evidence="3" id="KW-1185">Reference proteome</keyword>
<feature type="region of interest" description="Disordered" evidence="1">
    <location>
        <begin position="62"/>
        <end position="87"/>
    </location>
</feature>
<dbReference type="Proteomes" id="UP000823388">
    <property type="component" value="Chromosome 1K"/>
</dbReference>
<evidence type="ECO:0000313" key="3">
    <source>
        <dbReference type="Proteomes" id="UP000823388"/>
    </source>
</evidence>
<comment type="caution">
    <text evidence="2">The sequence shown here is derived from an EMBL/GenBank/DDBJ whole genome shotgun (WGS) entry which is preliminary data.</text>
</comment>
<name>A0A8T0XYT5_PANVG</name>
<organism evidence="2 3">
    <name type="scientific">Panicum virgatum</name>
    <name type="common">Blackwell switchgrass</name>
    <dbReference type="NCBI Taxonomy" id="38727"/>
    <lineage>
        <taxon>Eukaryota</taxon>
        <taxon>Viridiplantae</taxon>
        <taxon>Streptophyta</taxon>
        <taxon>Embryophyta</taxon>
        <taxon>Tracheophyta</taxon>
        <taxon>Spermatophyta</taxon>
        <taxon>Magnoliopsida</taxon>
        <taxon>Liliopsida</taxon>
        <taxon>Poales</taxon>
        <taxon>Poaceae</taxon>
        <taxon>PACMAD clade</taxon>
        <taxon>Panicoideae</taxon>
        <taxon>Panicodae</taxon>
        <taxon>Paniceae</taxon>
        <taxon>Panicinae</taxon>
        <taxon>Panicum</taxon>
        <taxon>Panicum sect. Hiantes</taxon>
    </lineage>
</organism>
<gene>
    <name evidence="2" type="ORF">PVAP13_1KG432900</name>
</gene>
<evidence type="ECO:0000256" key="1">
    <source>
        <dbReference type="SAM" id="MobiDB-lite"/>
    </source>
</evidence>
<protein>
    <submittedName>
        <fullName evidence="2">Uncharacterized protein</fullName>
    </submittedName>
</protein>
<sequence length="87" mass="9246">MKYPIDVVHVMQLSQRSESARLQRRCCLLAVAVAAAAAFASPRSPDGAACLESAHRGTSRLLQRGGLSSSPVPPTKPCMGPELDSHF</sequence>
<evidence type="ECO:0000313" key="2">
    <source>
        <dbReference type="EMBL" id="KAG2660399.1"/>
    </source>
</evidence>
<proteinExistence type="predicted"/>
<accession>A0A8T0XYT5</accession>
<reference evidence="2" key="1">
    <citation type="submission" date="2020-05" db="EMBL/GenBank/DDBJ databases">
        <title>WGS assembly of Panicum virgatum.</title>
        <authorList>
            <person name="Lovell J.T."/>
            <person name="Jenkins J."/>
            <person name="Shu S."/>
            <person name="Juenger T.E."/>
            <person name="Schmutz J."/>
        </authorList>
    </citation>
    <scope>NUCLEOTIDE SEQUENCE</scope>
    <source>
        <strain evidence="2">AP13</strain>
    </source>
</reference>
<dbReference type="EMBL" id="CM029037">
    <property type="protein sequence ID" value="KAG2660399.1"/>
    <property type="molecule type" value="Genomic_DNA"/>
</dbReference>